<keyword evidence="2" id="KW-1185">Reference proteome</keyword>
<dbReference type="EMBL" id="BDGG01000004">
    <property type="protein sequence ID" value="GAU98571.1"/>
    <property type="molecule type" value="Genomic_DNA"/>
</dbReference>
<organism evidence="1 2">
    <name type="scientific">Ramazzottius varieornatus</name>
    <name type="common">Water bear</name>
    <name type="synonym">Tardigrade</name>
    <dbReference type="NCBI Taxonomy" id="947166"/>
    <lineage>
        <taxon>Eukaryota</taxon>
        <taxon>Metazoa</taxon>
        <taxon>Ecdysozoa</taxon>
        <taxon>Tardigrada</taxon>
        <taxon>Eutardigrada</taxon>
        <taxon>Parachela</taxon>
        <taxon>Hypsibioidea</taxon>
        <taxon>Ramazzottiidae</taxon>
        <taxon>Ramazzottius</taxon>
    </lineage>
</organism>
<accession>A0A1D1VAA0</accession>
<sequence length="57" mass="6333">MELNLPNPFGDAFHEFFLITQLSSVEALDGVRLLLALLTADFDVHFAVVHLGLHQLS</sequence>
<evidence type="ECO:0000313" key="2">
    <source>
        <dbReference type="Proteomes" id="UP000186922"/>
    </source>
</evidence>
<feature type="non-terminal residue" evidence="1">
    <location>
        <position position="57"/>
    </location>
</feature>
<protein>
    <submittedName>
        <fullName evidence="1">Uncharacterized protein</fullName>
    </submittedName>
</protein>
<comment type="caution">
    <text evidence="1">The sequence shown here is derived from an EMBL/GenBank/DDBJ whole genome shotgun (WGS) entry which is preliminary data.</text>
</comment>
<proteinExistence type="predicted"/>
<dbReference type="AlphaFoldDB" id="A0A1D1VAA0"/>
<reference evidence="1 2" key="1">
    <citation type="journal article" date="2016" name="Nat. Commun.">
        <title>Extremotolerant tardigrade genome and improved radiotolerance of human cultured cells by tardigrade-unique protein.</title>
        <authorList>
            <person name="Hashimoto T."/>
            <person name="Horikawa D.D."/>
            <person name="Saito Y."/>
            <person name="Kuwahara H."/>
            <person name="Kozuka-Hata H."/>
            <person name="Shin-I T."/>
            <person name="Minakuchi Y."/>
            <person name="Ohishi K."/>
            <person name="Motoyama A."/>
            <person name="Aizu T."/>
            <person name="Enomoto A."/>
            <person name="Kondo K."/>
            <person name="Tanaka S."/>
            <person name="Hara Y."/>
            <person name="Koshikawa S."/>
            <person name="Sagara H."/>
            <person name="Miura T."/>
            <person name="Yokobori S."/>
            <person name="Miyagawa K."/>
            <person name="Suzuki Y."/>
            <person name="Kubo T."/>
            <person name="Oyama M."/>
            <person name="Kohara Y."/>
            <person name="Fujiyama A."/>
            <person name="Arakawa K."/>
            <person name="Katayama T."/>
            <person name="Toyoda A."/>
            <person name="Kunieda T."/>
        </authorList>
    </citation>
    <scope>NUCLEOTIDE SEQUENCE [LARGE SCALE GENOMIC DNA]</scope>
    <source>
        <strain evidence="1 2">YOKOZUNA-1</strain>
    </source>
</reference>
<gene>
    <name evidence="1" type="primary">RvY_09700-1</name>
    <name evidence="1" type="synonym">RvY_09700.1</name>
    <name evidence="1" type="ORF">RvY_09700</name>
</gene>
<name>A0A1D1VAA0_RAMVA</name>
<dbReference type="Proteomes" id="UP000186922">
    <property type="component" value="Unassembled WGS sequence"/>
</dbReference>
<evidence type="ECO:0000313" key="1">
    <source>
        <dbReference type="EMBL" id="GAU98571.1"/>
    </source>
</evidence>